<accession>A0ACC0XSK9</accession>
<keyword evidence="2" id="KW-1185">Reference proteome</keyword>
<proteinExistence type="predicted"/>
<evidence type="ECO:0000313" key="1">
    <source>
        <dbReference type="EMBL" id="KAJ0024446.1"/>
    </source>
</evidence>
<evidence type="ECO:0000313" key="2">
    <source>
        <dbReference type="Proteomes" id="UP001163603"/>
    </source>
</evidence>
<gene>
    <name evidence="1" type="ORF">Pint_06858</name>
</gene>
<reference evidence="2" key="1">
    <citation type="journal article" date="2023" name="G3 (Bethesda)">
        <title>Genome assembly and association tests identify interacting loci associated with vigor, precocity, and sex in interspecific pistachio rootstocks.</title>
        <authorList>
            <person name="Palmer W."/>
            <person name="Jacygrad E."/>
            <person name="Sagayaradj S."/>
            <person name="Cavanaugh K."/>
            <person name="Han R."/>
            <person name="Bertier L."/>
            <person name="Beede B."/>
            <person name="Kafkas S."/>
            <person name="Golino D."/>
            <person name="Preece J."/>
            <person name="Michelmore R."/>
        </authorList>
    </citation>
    <scope>NUCLEOTIDE SEQUENCE [LARGE SCALE GENOMIC DNA]</scope>
</reference>
<dbReference type="Proteomes" id="UP001163603">
    <property type="component" value="Chromosome 10"/>
</dbReference>
<name>A0ACC0XSK9_9ROSI</name>
<organism evidence="1 2">
    <name type="scientific">Pistacia integerrima</name>
    <dbReference type="NCBI Taxonomy" id="434235"/>
    <lineage>
        <taxon>Eukaryota</taxon>
        <taxon>Viridiplantae</taxon>
        <taxon>Streptophyta</taxon>
        <taxon>Embryophyta</taxon>
        <taxon>Tracheophyta</taxon>
        <taxon>Spermatophyta</taxon>
        <taxon>Magnoliopsida</taxon>
        <taxon>eudicotyledons</taxon>
        <taxon>Gunneridae</taxon>
        <taxon>Pentapetalae</taxon>
        <taxon>rosids</taxon>
        <taxon>malvids</taxon>
        <taxon>Sapindales</taxon>
        <taxon>Anacardiaceae</taxon>
        <taxon>Pistacia</taxon>
    </lineage>
</organism>
<dbReference type="EMBL" id="CM047745">
    <property type="protein sequence ID" value="KAJ0024446.1"/>
    <property type="molecule type" value="Genomic_DNA"/>
</dbReference>
<comment type="caution">
    <text evidence="1">The sequence shown here is derived from an EMBL/GenBank/DDBJ whole genome shotgun (WGS) entry which is preliminary data.</text>
</comment>
<protein>
    <submittedName>
        <fullName evidence="1">Uncharacterized protein</fullName>
    </submittedName>
</protein>
<sequence>MEEYLQYMKTLRYQMNEVEDQTAKVTVEEQMLITTINSMENDLVSAKSDTKLLREEAEKMNKEKGQICAQILAKQRKIASLESDSSTLNQTMELIQQERVSSSKNIAEKRAYYTQVAEDIKLKLKQQQVKGKSDEQMAETEGKCGIDNNNFMDNKSSEARETMMANLVSAKGKLDEIGQKTLKLVQENKKMNDSFEQVKCRANKLKPEMLAMDINTLEEEHADLLSDKAGESEFWECLKDQIEQVKGLSYVLKCDCGEEYKVEVNL</sequence>